<dbReference type="EMBL" id="BARS01030607">
    <property type="protein sequence ID" value="GAG23782.1"/>
    <property type="molecule type" value="Genomic_DNA"/>
</dbReference>
<protein>
    <submittedName>
        <fullName evidence="1">Uncharacterized protein</fullName>
    </submittedName>
</protein>
<dbReference type="AlphaFoldDB" id="X0WKL5"/>
<gene>
    <name evidence="1" type="ORF">S01H1_47724</name>
</gene>
<accession>X0WKL5</accession>
<proteinExistence type="predicted"/>
<sequence>SPSSEGRTVVTLAAWQNPAGPYGIPAERA</sequence>
<name>X0WKL5_9ZZZZ</name>
<organism evidence="1">
    <name type="scientific">marine sediment metagenome</name>
    <dbReference type="NCBI Taxonomy" id="412755"/>
    <lineage>
        <taxon>unclassified sequences</taxon>
        <taxon>metagenomes</taxon>
        <taxon>ecological metagenomes</taxon>
    </lineage>
</organism>
<reference evidence="1" key="1">
    <citation type="journal article" date="2014" name="Front. Microbiol.">
        <title>High frequency of phylogenetically diverse reductive dehalogenase-homologous genes in deep subseafloor sedimentary metagenomes.</title>
        <authorList>
            <person name="Kawai M."/>
            <person name="Futagami T."/>
            <person name="Toyoda A."/>
            <person name="Takaki Y."/>
            <person name="Nishi S."/>
            <person name="Hori S."/>
            <person name="Arai W."/>
            <person name="Tsubouchi T."/>
            <person name="Morono Y."/>
            <person name="Uchiyama I."/>
            <person name="Ito T."/>
            <person name="Fujiyama A."/>
            <person name="Inagaki F."/>
            <person name="Takami H."/>
        </authorList>
    </citation>
    <scope>NUCLEOTIDE SEQUENCE</scope>
    <source>
        <strain evidence="1">Expedition CK06-06</strain>
    </source>
</reference>
<comment type="caution">
    <text evidence="1">The sequence shown here is derived from an EMBL/GenBank/DDBJ whole genome shotgun (WGS) entry which is preliminary data.</text>
</comment>
<feature type="non-terminal residue" evidence="1">
    <location>
        <position position="1"/>
    </location>
</feature>
<evidence type="ECO:0000313" key="1">
    <source>
        <dbReference type="EMBL" id="GAG23782.1"/>
    </source>
</evidence>